<gene>
    <name evidence="10" type="primary">murJ</name>
    <name evidence="12" type="ORF">ruthe_02088</name>
</gene>
<dbReference type="GO" id="GO:0015648">
    <property type="term" value="F:lipid-linked peptidoglycan transporter activity"/>
    <property type="evidence" value="ECO:0007669"/>
    <property type="project" value="UniProtKB-UniRule"/>
</dbReference>
<evidence type="ECO:0000313" key="12">
    <source>
        <dbReference type="EMBL" id="EPX84728.1"/>
    </source>
</evidence>
<dbReference type="InterPro" id="IPR004268">
    <property type="entry name" value="MurJ"/>
</dbReference>
<feature type="transmembrane region" description="Helical" evidence="10">
    <location>
        <begin position="163"/>
        <end position="184"/>
    </location>
</feature>
<dbReference type="GO" id="GO:0034204">
    <property type="term" value="P:lipid translocation"/>
    <property type="evidence" value="ECO:0007669"/>
    <property type="project" value="TreeGrafter"/>
</dbReference>
<dbReference type="CDD" id="cd13123">
    <property type="entry name" value="MATE_MurJ_like"/>
    <property type="match status" value="1"/>
</dbReference>
<feature type="transmembrane region" description="Helical" evidence="10">
    <location>
        <begin position="348"/>
        <end position="366"/>
    </location>
</feature>
<feature type="transmembrane region" description="Helical" evidence="10">
    <location>
        <begin position="190"/>
        <end position="209"/>
    </location>
</feature>
<dbReference type="GO" id="GO:0008360">
    <property type="term" value="P:regulation of cell shape"/>
    <property type="evidence" value="ECO:0007669"/>
    <property type="project" value="UniProtKB-UniRule"/>
</dbReference>
<evidence type="ECO:0000256" key="1">
    <source>
        <dbReference type="ARBA" id="ARBA00004651"/>
    </source>
</evidence>
<evidence type="ECO:0000256" key="2">
    <source>
        <dbReference type="ARBA" id="ARBA00022475"/>
    </source>
</evidence>
<proteinExistence type="inferred from homology"/>
<dbReference type="Pfam" id="PF03023">
    <property type="entry name" value="MurJ"/>
    <property type="match status" value="1"/>
</dbReference>
<comment type="caution">
    <text evidence="12">The sequence shown here is derived from an EMBL/GenBank/DDBJ whole genome shotgun (WGS) entry which is preliminary data.</text>
</comment>
<keyword evidence="2 10" id="KW-1003">Cell membrane</keyword>
<feature type="transmembrane region" description="Helical" evidence="10">
    <location>
        <begin position="386"/>
        <end position="405"/>
    </location>
</feature>
<evidence type="ECO:0000256" key="10">
    <source>
        <dbReference type="HAMAP-Rule" id="MF_02078"/>
    </source>
</evidence>
<dbReference type="PRINTS" id="PR01806">
    <property type="entry name" value="VIRFACTRMVIN"/>
</dbReference>
<evidence type="ECO:0000256" key="5">
    <source>
        <dbReference type="ARBA" id="ARBA00022984"/>
    </source>
</evidence>
<dbReference type="NCBIfam" id="TIGR01695">
    <property type="entry name" value="murJ_mviN"/>
    <property type="match status" value="1"/>
</dbReference>
<dbReference type="AlphaFoldDB" id="S9QYL3"/>
<comment type="similarity">
    <text evidence="9 10 11">Belongs to the MurJ/MviN family.</text>
</comment>
<accession>S9QYL3</accession>
<keyword evidence="4 10" id="KW-0133">Cell shape</keyword>
<dbReference type="HOGENOM" id="CLU_006797_5_0_5"/>
<keyword evidence="7 10" id="KW-0472">Membrane</keyword>
<dbReference type="InterPro" id="IPR051050">
    <property type="entry name" value="Lipid_II_flippase_MurJ/MviN"/>
</dbReference>
<keyword evidence="10 11" id="KW-0961">Cell wall biogenesis/degradation</keyword>
<reference evidence="12 13" key="1">
    <citation type="journal article" date="2013" name="Stand. Genomic Sci.">
        <title>Genome sequence of the reddish-pigmented Rubellimicrobium thermophilum type strain (DSM 16684(T)), a member of the Roseobacter clade.</title>
        <authorList>
            <person name="Fiebig A."/>
            <person name="Riedel T."/>
            <person name="Gronow S."/>
            <person name="Petersen J."/>
            <person name="Klenk H.P."/>
            <person name="Goker M."/>
        </authorList>
    </citation>
    <scope>NUCLEOTIDE SEQUENCE [LARGE SCALE GENOMIC DNA]</scope>
    <source>
        <strain evidence="12 13">DSM 16684</strain>
    </source>
</reference>
<comment type="function">
    <text evidence="8 10 11">Involved in peptidoglycan biosynthesis. Transports lipid-linked peptidoglycan precursors from the inner to the outer leaflet of the cytoplasmic membrane.</text>
</comment>
<dbReference type="PATRIC" id="fig|1123069.3.peg.2063"/>
<evidence type="ECO:0000256" key="8">
    <source>
        <dbReference type="ARBA" id="ARBA00060041"/>
    </source>
</evidence>
<feature type="transmembrane region" description="Helical" evidence="10">
    <location>
        <begin position="486"/>
        <end position="509"/>
    </location>
</feature>
<feature type="transmembrane region" description="Helical" evidence="10">
    <location>
        <begin position="136"/>
        <end position="156"/>
    </location>
</feature>
<evidence type="ECO:0000256" key="4">
    <source>
        <dbReference type="ARBA" id="ARBA00022960"/>
    </source>
</evidence>
<dbReference type="STRING" id="1123069.ruthe_02088"/>
<evidence type="ECO:0000256" key="11">
    <source>
        <dbReference type="PIRNR" id="PIRNR002869"/>
    </source>
</evidence>
<evidence type="ECO:0000256" key="7">
    <source>
        <dbReference type="ARBA" id="ARBA00023136"/>
    </source>
</evidence>
<dbReference type="PANTHER" id="PTHR47019:SF1">
    <property type="entry name" value="LIPID II FLIPPASE MURJ"/>
    <property type="match status" value="1"/>
</dbReference>
<comment type="pathway">
    <text evidence="10">Cell wall biogenesis; peptidoglycan biosynthesis.</text>
</comment>
<feature type="transmembrane region" description="Helical" evidence="10">
    <location>
        <begin position="230"/>
        <end position="251"/>
    </location>
</feature>
<dbReference type="UniPathway" id="UPA00219"/>
<dbReference type="EMBL" id="AOLV01000020">
    <property type="protein sequence ID" value="EPX84728.1"/>
    <property type="molecule type" value="Genomic_DNA"/>
</dbReference>
<dbReference type="PANTHER" id="PTHR47019">
    <property type="entry name" value="LIPID II FLIPPASE MURJ"/>
    <property type="match status" value="1"/>
</dbReference>
<dbReference type="PIRSF" id="PIRSF002869">
    <property type="entry name" value="MviN"/>
    <property type="match status" value="1"/>
</dbReference>
<feature type="transmembrane region" description="Helical" evidence="10">
    <location>
        <begin position="271"/>
        <end position="292"/>
    </location>
</feature>
<keyword evidence="6 10" id="KW-1133">Transmembrane helix</keyword>
<evidence type="ECO:0000313" key="13">
    <source>
        <dbReference type="Proteomes" id="UP000015346"/>
    </source>
</evidence>
<dbReference type="GO" id="GO:0005886">
    <property type="term" value="C:plasma membrane"/>
    <property type="evidence" value="ECO:0007669"/>
    <property type="project" value="UniProtKB-SubCell"/>
</dbReference>
<sequence length="520" mass="55035">MANPVRLARGFLTVGAWTLVSRIAGFARDVMMAAYLGAGPAAEAFLVAFSLPNMFRRFFAEGAFNAAFVPLFAKKLEGGEDARGFARDAFNGLTAVLLLVTALGTIAMPWLVWAMAAGFAGDERFALAVLYGRIGFVYLLFISLVALLSGVLNAFGRFTEASFVPVLMNLMFIAAMLLADRAGWDMGLTLAWTVPVTGIAQLALTWWAAARAGWAPRIAAPRWTPDLRRLLVIAGPAVLAGGVVQINLLVGRQVASFFEGAVAWLSYADRLYQLPLGVVGIAIGTVLLPDLSRRLRAGDAEGGRHAFNRATEISLALTIPAAAALVVIAYPLVLVLFERGAFDRADTVATAAALAAYGLGLPAFTLQKVLQPLYYAREDTARPFRFAVWAMGVNAAVAVGLAGPIDRLAPGWGFLAAAGATSVAGWVMVWLLWRGTRTMGDAGRMDGRLRARLPRILLASGLMAAALGAGWWALAEALHKPGLRYGALAGLVLGGLATYAVAAVVLGALRPAELRAALRR</sequence>
<feature type="transmembrane region" description="Helical" evidence="10">
    <location>
        <begin position="93"/>
        <end position="116"/>
    </location>
</feature>
<keyword evidence="10" id="KW-0997">Cell inner membrane</keyword>
<feature type="transmembrane region" description="Helical" evidence="10">
    <location>
        <begin position="453"/>
        <end position="474"/>
    </location>
</feature>
<evidence type="ECO:0000256" key="6">
    <source>
        <dbReference type="ARBA" id="ARBA00022989"/>
    </source>
</evidence>
<feature type="transmembrane region" description="Helical" evidence="10">
    <location>
        <begin position="313"/>
        <end position="336"/>
    </location>
</feature>
<dbReference type="Proteomes" id="UP000015346">
    <property type="component" value="Unassembled WGS sequence"/>
</dbReference>
<evidence type="ECO:0000256" key="3">
    <source>
        <dbReference type="ARBA" id="ARBA00022692"/>
    </source>
</evidence>
<dbReference type="RefSeq" id="WP_021098172.1">
    <property type="nucleotide sequence ID" value="NZ_KE557321.1"/>
</dbReference>
<keyword evidence="5 10" id="KW-0573">Peptidoglycan synthesis</keyword>
<name>S9QYL3_9RHOB</name>
<comment type="subcellular location">
    <subcellularLocation>
        <location evidence="10">Cell inner membrane</location>
        <topology evidence="10">Multi-pass membrane protein</topology>
    </subcellularLocation>
    <subcellularLocation>
        <location evidence="1">Cell membrane</location>
        <topology evidence="1">Multi-pass membrane protein</topology>
    </subcellularLocation>
</comment>
<dbReference type="HAMAP" id="MF_02078">
    <property type="entry name" value="MurJ_MviN"/>
    <property type="match status" value="1"/>
</dbReference>
<keyword evidence="10 11" id="KW-0813">Transport</keyword>
<organism evidence="12 13">
    <name type="scientific">Rubellimicrobium thermophilum DSM 16684</name>
    <dbReference type="NCBI Taxonomy" id="1123069"/>
    <lineage>
        <taxon>Bacteria</taxon>
        <taxon>Pseudomonadati</taxon>
        <taxon>Pseudomonadota</taxon>
        <taxon>Alphaproteobacteria</taxon>
        <taxon>Rhodobacterales</taxon>
        <taxon>Roseobacteraceae</taxon>
        <taxon>Rubellimicrobium</taxon>
    </lineage>
</organism>
<dbReference type="GO" id="GO:0071555">
    <property type="term" value="P:cell wall organization"/>
    <property type="evidence" value="ECO:0007669"/>
    <property type="project" value="UniProtKB-UniRule"/>
</dbReference>
<feature type="transmembrane region" description="Helical" evidence="10">
    <location>
        <begin position="411"/>
        <end position="433"/>
    </location>
</feature>
<dbReference type="OrthoDB" id="9816572at2"/>
<dbReference type="GO" id="GO:0009252">
    <property type="term" value="P:peptidoglycan biosynthetic process"/>
    <property type="evidence" value="ECO:0007669"/>
    <property type="project" value="UniProtKB-UniRule"/>
</dbReference>
<keyword evidence="13" id="KW-1185">Reference proteome</keyword>
<evidence type="ECO:0000256" key="9">
    <source>
        <dbReference type="ARBA" id="ARBA00061532"/>
    </source>
</evidence>
<keyword evidence="3 10" id="KW-0812">Transmembrane</keyword>
<protein>
    <recommendedName>
        <fullName evidence="10">Probable lipid II flippase MurJ</fullName>
    </recommendedName>
</protein>